<dbReference type="AlphaFoldDB" id="A0A3B3TKF6"/>
<dbReference type="InterPro" id="IPR034900">
    <property type="entry name" value="LARP4B_RRM"/>
</dbReference>
<name>A0A3B3TKF6_9TELE</name>
<feature type="region of interest" description="Disordered" evidence="4">
    <location>
        <begin position="357"/>
        <end position="505"/>
    </location>
</feature>
<dbReference type="PANTHER" id="PTHR22792:SF43">
    <property type="entry name" value="LA-RELATED PROTEIN 4B"/>
    <property type="match status" value="1"/>
</dbReference>
<dbReference type="GO" id="GO:0010494">
    <property type="term" value="C:cytoplasmic stress granule"/>
    <property type="evidence" value="ECO:0007669"/>
    <property type="project" value="TreeGrafter"/>
</dbReference>
<keyword evidence="7" id="KW-1185">Reference proteome</keyword>
<evidence type="ECO:0000313" key="6">
    <source>
        <dbReference type="Ensembl" id="ENSPLAP00000001735.1"/>
    </source>
</evidence>
<feature type="compositionally biased region" description="Basic residues" evidence="4">
    <location>
        <begin position="455"/>
        <end position="465"/>
    </location>
</feature>
<organism evidence="6 7">
    <name type="scientific">Poecilia latipinna</name>
    <name type="common">sailfin molly</name>
    <dbReference type="NCBI Taxonomy" id="48699"/>
    <lineage>
        <taxon>Eukaryota</taxon>
        <taxon>Metazoa</taxon>
        <taxon>Chordata</taxon>
        <taxon>Craniata</taxon>
        <taxon>Vertebrata</taxon>
        <taxon>Euteleostomi</taxon>
        <taxon>Actinopterygii</taxon>
        <taxon>Neopterygii</taxon>
        <taxon>Teleostei</taxon>
        <taxon>Neoteleostei</taxon>
        <taxon>Acanthomorphata</taxon>
        <taxon>Ovalentaria</taxon>
        <taxon>Atherinomorphae</taxon>
        <taxon>Cyprinodontiformes</taxon>
        <taxon>Poeciliidae</taxon>
        <taxon>Poeciliinae</taxon>
        <taxon>Poecilia</taxon>
    </lineage>
</organism>
<feature type="region of interest" description="Disordered" evidence="4">
    <location>
        <begin position="607"/>
        <end position="698"/>
    </location>
</feature>
<dbReference type="GeneTree" id="ENSGT00940000157755"/>
<dbReference type="Gene3D" id="3.30.70.330">
    <property type="match status" value="1"/>
</dbReference>
<feature type="region of interest" description="Disordered" evidence="4">
    <location>
        <begin position="1"/>
        <end position="34"/>
    </location>
</feature>
<dbReference type="InterPro" id="IPR006630">
    <property type="entry name" value="La_HTH"/>
</dbReference>
<dbReference type="CDD" id="cd12706">
    <property type="entry name" value="RRM_LARP5"/>
    <property type="match status" value="1"/>
</dbReference>
<feature type="domain" description="HTH La-type RNA-binding" evidence="5">
    <location>
        <begin position="106"/>
        <end position="195"/>
    </location>
</feature>
<dbReference type="InterPro" id="IPR045180">
    <property type="entry name" value="La_dom_prot"/>
</dbReference>
<dbReference type="SMART" id="SM00715">
    <property type="entry name" value="LA"/>
    <property type="match status" value="1"/>
</dbReference>
<evidence type="ECO:0000256" key="1">
    <source>
        <dbReference type="ARBA" id="ARBA00022553"/>
    </source>
</evidence>
<dbReference type="SUPFAM" id="SSF46785">
    <property type="entry name" value="Winged helix' DNA-binding domain"/>
    <property type="match status" value="1"/>
</dbReference>
<evidence type="ECO:0000256" key="2">
    <source>
        <dbReference type="ARBA" id="ARBA00022884"/>
    </source>
</evidence>
<dbReference type="GO" id="GO:0003730">
    <property type="term" value="F:mRNA 3'-UTR binding"/>
    <property type="evidence" value="ECO:0007669"/>
    <property type="project" value="TreeGrafter"/>
</dbReference>
<feature type="compositionally biased region" description="Polar residues" evidence="4">
    <location>
        <begin position="416"/>
        <end position="425"/>
    </location>
</feature>
<dbReference type="Pfam" id="PF05383">
    <property type="entry name" value="La"/>
    <property type="match status" value="1"/>
</dbReference>
<dbReference type="Ensembl" id="ENSPLAT00000014235.1">
    <property type="protein sequence ID" value="ENSPLAP00000001735.1"/>
    <property type="gene ID" value="ENSPLAG00000002871.1"/>
</dbReference>
<dbReference type="Proteomes" id="UP000261500">
    <property type="component" value="Unplaced"/>
</dbReference>
<feature type="compositionally biased region" description="Pro residues" evidence="4">
    <location>
        <begin position="477"/>
        <end position="488"/>
    </location>
</feature>
<dbReference type="PROSITE" id="PS50961">
    <property type="entry name" value="HTH_LA"/>
    <property type="match status" value="1"/>
</dbReference>
<dbReference type="SUPFAM" id="SSF54928">
    <property type="entry name" value="RNA-binding domain, RBD"/>
    <property type="match status" value="1"/>
</dbReference>
<dbReference type="PANTHER" id="PTHR22792">
    <property type="entry name" value="LUPUS LA PROTEIN-RELATED"/>
    <property type="match status" value="1"/>
</dbReference>
<dbReference type="InterPro" id="IPR012677">
    <property type="entry name" value="Nucleotide-bd_a/b_plait_sf"/>
</dbReference>
<dbReference type="CDD" id="cd08036">
    <property type="entry name" value="LARP_5"/>
    <property type="match status" value="1"/>
</dbReference>
<feature type="compositionally biased region" description="Basic and acidic residues" evidence="4">
    <location>
        <begin position="20"/>
        <end position="31"/>
    </location>
</feature>
<sequence length="698" mass="76381">MTSDQDTKVVAEPQVQQVQEAKENSHLESAKVSDLNPNAKAWANHMFSLDTSGTADTTTAALQPWKEGCDSSADPGPEGQSPVWDTHMQTTSNLTMNSNCSDSPPDNSQEGLRENLKKTLEFCLSRENLASDMYLISQMDSDQYVPIVTVANLDHVKKLSTDVELIVDILRSLPLVQVDEKGEKVRPNQNRCIVILREVPESTPIEEVEALFKGNNLPKFINCEFAYNDNWFITFESEADAQQAYQYLREEVKTFQGKPIKARIKAKAIAINTFMPKNGYRPVEVNPYAQQQQQRYTSYYIPPVYSPQQQFPLYSLITPQAWSTTHSFIDPALVTPFHNNQFINGFTTSHSFKPATSPLTVRHFSPRNRNHSKPHLRPSIPTADRSSGLLDSPSLFPGFASERLNGVRSSPPARLPSSQPRTRLPSTAAFPRRDAVGTGRVTEPLIPDYSLGVGRGRKTLSSSRKKRDEKFTRATPQSPPPPPKPPSPSFELGLSSFPPLPGAAGQLKADEAFDSRLASSVVLGPTKERVRTGPANGVLSGFILINSEVKAAEAKAAEAKPKEAPPSVERVPGTLSTASKSVQVNGAATELRKPSYAEICQRAKDAPTLLHSAPSKEAKPSCAAPTGEERKCSDASSAPPGEHKPRETYHPPSRSGPASTARPLKEGRRPAGRWASPPPHPGKPSSRDAHHTPPKSPQ</sequence>
<dbReference type="GO" id="GO:0045727">
    <property type="term" value="P:positive regulation of translation"/>
    <property type="evidence" value="ECO:0007669"/>
    <property type="project" value="TreeGrafter"/>
</dbReference>
<evidence type="ECO:0000313" key="7">
    <source>
        <dbReference type="Proteomes" id="UP000261500"/>
    </source>
</evidence>
<feature type="region of interest" description="Disordered" evidence="4">
    <location>
        <begin position="66"/>
        <end position="85"/>
    </location>
</feature>
<dbReference type="GO" id="GO:0005829">
    <property type="term" value="C:cytosol"/>
    <property type="evidence" value="ECO:0007669"/>
    <property type="project" value="TreeGrafter"/>
</dbReference>
<feature type="compositionally biased region" description="Basic residues" evidence="4">
    <location>
        <begin position="364"/>
        <end position="376"/>
    </location>
</feature>
<proteinExistence type="predicted"/>
<protein>
    <submittedName>
        <fullName evidence="6">La ribonucleoprotein 4B</fullName>
    </submittedName>
</protein>
<dbReference type="InterPro" id="IPR036388">
    <property type="entry name" value="WH-like_DNA-bd_sf"/>
</dbReference>
<dbReference type="InterPro" id="IPR058699">
    <property type="entry name" value="RRM_LARP4/4B"/>
</dbReference>
<evidence type="ECO:0000259" key="5">
    <source>
        <dbReference type="PROSITE" id="PS50961"/>
    </source>
</evidence>
<reference evidence="6" key="2">
    <citation type="submission" date="2025-09" db="UniProtKB">
        <authorList>
            <consortium name="Ensembl"/>
        </authorList>
    </citation>
    <scope>IDENTIFICATION</scope>
</reference>
<accession>A0A3B3TKF6</accession>
<dbReference type="InterPro" id="IPR035979">
    <property type="entry name" value="RBD_domain_sf"/>
</dbReference>
<evidence type="ECO:0000256" key="3">
    <source>
        <dbReference type="PROSITE-ProRule" id="PRU00332"/>
    </source>
</evidence>
<feature type="compositionally biased region" description="Low complexity" evidence="4">
    <location>
        <begin position="10"/>
        <end position="19"/>
    </location>
</feature>
<evidence type="ECO:0000256" key="4">
    <source>
        <dbReference type="SAM" id="MobiDB-lite"/>
    </source>
</evidence>
<dbReference type="Gene3D" id="1.10.10.10">
    <property type="entry name" value="Winged helix-like DNA-binding domain superfamily/Winged helix DNA-binding domain"/>
    <property type="match status" value="1"/>
</dbReference>
<dbReference type="Pfam" id="PF26088">
    <property type="entry name" value="RRM_LARP4"/>
    <property type="match status" value="1"/>
</dbReference>
<keyword evidence="1" id="KW-0597">Phosphoprotein</keyword>
<feature type="compositionally biased region" description="Polar residues" evidence="4">
    <location>
        <begin position="574"/>
        <end position="586"/>
    </location>
</feature>
<keyword evidence="2 3" id="KW-0694">RNA-binding</keyword>
<reference evidence="6" key="1">
    <citation type="submission" date="2025-08" db="UniProtKB">
        <authorList>
            <consortium name="Ensembl"/>
        </authorList>
    </citation>
    <scope>IDENTIFICATION</scope>
</reference>
<dbReference type="InterPro" id="IPR036390">
    <property type="entry name" value="WH_DNA-bd_sf"/>
</dbReference>
<feature type="region of interest" description="Disordered" evidence="4">
    <location>
        <begin position="556"/>
        <end position="589"/>
    </location>
</feature>